<accession>A0ABX7SJP7</accession>
<dbReference type="PROSITE" id="PS51257">
    <property type="entry name" value="PROKAR_LIPOPROTEIN"/>
    <property type="match status" value="1"/>
</dbReference>
<reference evidence="2 3" key="1">
    <citation type="submission" date="2020-09" db="EMBL/GenBank/DDBJ databases">
        <title>Brevundimonas sp. LVF1 isolated from an oligotrophic pond in Goettingen, Germany.</title>
        <authorList>
            <person name="Friedrich I."/>
            <person name="Klassen A."/>
            <person name="Neubauer H."/>
            <person name="Schneider D."/>
            <person name="Hertel R."/>
            <person name="Daniel R."/>
        </authorList>
    </citation>
    <scope>NUCLEOTIDE SEQUENCE [LARGE SCALE GENOMIC DNA]</scope>
    <source>
        <strain evidence="2 3">LVF1</strain>
    </source>
</reference>
<sequence length="74" mass="7716">MRAPLILAALAAPLLLGACVTSKTYPTYQQELDTLEADCTARGGILTPSGANTGHVQRDYLCKITGGATRIPQG</sequence>
<dbReference type="Proteomes" id="UP000663942">
    <property type="component" value="Chromosome"/>
</dbReference>
<dbReference type="EMBL" id="CP062006">
    <property type="protein sequence ID" value="QTC87924.1"/>
    <property type="molecule type" value="Genomic_DNA"/>
</dbReference>
<name>A0ABX7SJP7_9CAUL</name>
<organism evidence="2 3">
    <name type="scientific">Brevundimonas pondensis</name>
    <dbReference type="NCBI Taxonomy" id="2774189"/>
    <lineage>
        <taxon>Bacteria</taxon>
        <taxon>Pseudomonadati</taxon>
        <taxon>Pseudomonadota</taxon>
        <taxon>Alphaproteobacteria</taxon>
        <taxon>Caulobacterales</taxon>
        <taxon>Caulobacteraceae</taxon>
        <taxon>Brevundimonas</taxon>
    </lineage>
</organism>
<dbReference type="RefSeq" id="WP_207824727.1">
    <property type="nucleotide sequence ID" value="NZ_CP062006.1"/>
</dbReference>
<proteinExistence type="predicted"/>
<keyword evidence="1" id="KW-0732">Signal</keyword>
<evidence type="ECO:0008006" key="4">
    <source>
        <dbReference type="Google" id="ProtNLM"/>
    </source>
</evidence>
<evidence type="ECO:0000256" key="1">
    <source>
        <dbReference type="SAM" id="SignalP"/>
    </source>
</evidence>
<gene>
    <name evidence="2" type="ORF">IFE19_00475</name>
</gene>
<protein>
    <recommendedName>
        <fullName evidence="4">Lipoprotein</fullName>
    </recommendedName>
</protein>
<evidence type="ECO:0000313" key="3">
    <source>
        <dbReference type="Proteomes" id="UP000663942"/>
    </source>
</evidence>
<evidence type="ECO:0000313" key="2">
    <source>
        <dbReference type="EMBL" id="QTC87924.1"/>
    </source>
</evidence>
<feature type="chain" id="PRO_5045855755" description="Lipoprotein" evidence="1">
    <location>
        <begin position="19"/>
        <end position="74"/>
    </location>
</feature>
<feature type="signal peptide" evidence="1">
    <location>
        <begin position="1"/>
        <end position="18"/>
    </location>
</feature>
<keyword evidence="3" id="KW-1185">Reference proteome</keyword>